<dbReference type="Proteomes" id="UP000030466">
    <property type="component" value="Unassembled WGS sequence"/>
</dbReference>
<organism evidence="1 2">
    <name type="scientific">Kocuria rosea subsp. polaris</name>
    <dbReference type="NCBI Taxonomy" id="136273"/>
    <lineage>
        <taxon>Bacteria</taxon>
        <taxon>Bacillati</taxon>
        <taxon>Actinomycetota</taxon>
        <taxon>Actinomycetes</taxon>
        <taxon>Micrococcales</taxon>
        <taxon>Micrococcaceae</taxon>
        <taxon>Kocuria</taxon>
    </lineage>
</organism>
<gene>
    <name evidence="1" type="ORF">GY22_11490</name>
</gene>
<comment type="caution">
    <text evidence="1">The sequence shown here is derived from an EMBL/GenBank/DDBJ whole genome shotgun (WGS) entry which is preliminary data.</text>
</comment>
<dbReference type="OrthoDB" id="4879611at2"/>
<dbReference type="EMBL" id="JSUH01000010">
    <property type="protein sequence ID" value="KHD97029.1"/>
    <property type="molecule type" value="Genomic_DNA"/>
</dbReference>
<dbReference type="AlphaFoldDB" id="A0A0A6VT66"/>
<reference evidence="1 2" key="1">
    <citation type="journal article" date="2003" name="Int. J. Syst. Evol. Microbiol.">
        <title>Kocuria polaris sp. nov., an orange-pigmented psychrophilic bacterium isolated from an Antarctic cyanobacterial mat sample.</title>
        <authorList>
            <person name="Reddy G.S."/>
            <person name="Prakash J.S."/>
            <person name="Prabahar V."/>
            <person name="Matsumoto G.I."/>
            <person name="Stackebrandt E."/>
            <person name="Shivaji S."/>
        </authorList>
    </citation>
    <scope>NUCLEOTIDE SEQUENCE [LARGE SCALE GENOMIC DNA]</scope>
    <source>
        <strain evidence="1 2">CMS 76or</strain>
    </source>
</reference>
<evidence type="ECO:0000313" key="1">
    <source>
        <dbReference type="EMBL" id="KHD97029.1"/>
    </source>
</evidence>
<dbReference type="GeneID" id="64346205"/>
<protein>
    <submittedName>
        <fullName evidence="1">Uncharacterized protein</fullName>
    </submittedName>
</protein>
<accession>A0A0A6VT66</accession>
<evidence type="ECO:0000313" key="2">
    <source>
        <dbReference type="Proteomes" id="UP000030466"/>
    </source>
</evidence>
<proteinExistence type="predicted"/>
<name>A0A0A6VT66_KOCRO</name>
<sequence>MSTTPSDGLRGTTAPCPRCGATGFELVYVQIMPDDWDLARDVELASPSMMLPDGRAPEFSCQNGQCRHLW</sequence>
<keyword evidence="2" id="KW-1185">Reference proteome</keyword>
<dbReference type="RefSeq" id="WP_017833937.1">
    <property type="nucleotide sequence ID" value="NZ_JSUH01000010.1"/>
</dbReference>